<name>A0ABW4S5D7_9RHOB</name>
<keyword evidence="10" id="KW-1185">Reference proteome</keyword>
<evidence type="ECO:0000256" key="4">
    <source>
        <dbReference type="ARBA" id="ARBA00022982"/>
    </source>
</evidence>
<comment type="caution">
    <text evidence="9">The sequence shown here is derived from an EMBL/GenBank/DDBJ whole genome shotgun (WGS) entry which is preliminary data.</text>
</comment>
<dbReference type="PROSITE" id="PS51007">
    <property type="entry name" value="CYTC"/>
    <property type="match status" value="1"/>
</dbReference>
<keyword evidence="3 6" id="KW-0479">Metal-binding</keyword>
<evidence type="ECO:0000259" key="8">
    <source>
        <dbReference type="PROSITE" id="PS51007"/>
    </source>
</evidence>
<keyword evidence="7" id="KW-0732">Signal</keyword>
<evidence type="ECO:0000256" key="3">
    <source>
        <dbReference type="ARBA" id="ARBA00022723"/>
    </source>
</evidence>
<protein>
    <submittedName>
        <fullName evidence="9">C-type cytochrome</fullName>
    </submittedName>
</protein>
<keyword evidence="2 6" id="KW-0349">Heme</keyword>
<keyword evidence="1" id="KW-0813">Transport</keyword>
<feature type="signal peptide" evidence="7">
    <location>
        <begin position="1"/>
        <end position="23"/>
    </location>
</feature>
<dbReference type="Gene3D" id="1.10.760.10">
    <property type="entry name" value="Cytochrome c-like domain"/>
    <property type="match status" value="1"/>
</dbReference>
<dbReference type="InterPro" id="IPR036909">
    <property type="entry name" value="Cyt_c-like_dom_sf"/>
</dbReference>
<dbReference type="SUPFAM" id="SSF46626">
    <property type="entry name" value="Cytochrome c"/>
    <property type="match status" value="1"/>
</dbReference>
<sequence length="140" mass="14934">MPRLPIGSFVLPMLLALPLPAAAQGDAARGEREFNKCRSCHMIEAPDGTEIFRGGRTGPNLYGIIGQPAGAAEGFRYSPSMVAAGEAGLVWDAENLRDYLADPTAFLRAHLGDPRARSNMAFRLTSGADDVIAYLESVAQ</sequence>
<evidence type="ECO:0000256" key="5">
    <source>
        <dbReference type="ARBA" id="ARBA00023004"/>
    </source>
</evidence>
<dbReference type="InterPro" id="IPR009056">
    <property type="entry name" value="Cyt_c-like_dom"/>
</dbReference>
<feature type="chain" id="PRO_5047187451" evidence="7">
    <location>
        <begin position="24"/>
        <end position="140"/>
    </location>
</feature>
<dbReference type="RefSeq" id="WP_390261591.1">
    <property type="nucleotide sequence ID" value="NZ_JBHUGH010000009.1"/>
</dbReference>
<organism evidence="9 10">
    <name type="scientific">Halodurantibacterium flavum</name>
    <dbReference type="NCBI Taxonomy" id="1382802"/>
    <lineage>
        <taxon>Bacteria</taxon>
        <taxon>Pseudomonadati</taxon>
        <taxon>Pseudomonadota</taxon>
        <taxon>Alphaproteobacteria</taxon>
        <taxon>Rhodobacterales</taxon>
        <taxon>Paracoccaceae</taxon>
        <taxon>Halodurantibacterium</taxon>
    </lineage>
</organism>
<dbReference type="InterPro" id="IPR002327">
    <property type="entry name" value="Cyt_c_1A/1B"/>
</dbReference>
<dbReference type="Proteomes" id="UP001597353">
    <property type="component" value="Unassembled WGS sequence"/>
</dbReference>
<proteinExistence type="predicted"/>
<evidence type="ECO:0000256" key="1">
    <source>
        <dbReference type="ARBA" id="ARBA00022448"/>
    </source>
</evidence>
<feature type="domain" description="Cytochrome c" evidence="8">
    <location>
        <begin position="25"/>
        <end position="139"/>
    </location>
</feature>
<gene>
    <name evidence="9" type="ORF">ACFSGJ_11295</name>
</gene>
<evidence type="ECO:0000256" key="2">
    <source>
        <dbReference type="ARBA" id="ARBA00022617"/>
    </source>
</evidence>
<evidence type="ECO:0000256" key="6">
    <source>
        <dbReference type="PROSITE-ProRule" id="PRU00433"/>
    </source>
</evidence>
<keyword evidence="5 6" id="KW-0408">Iron</keyword>
<dbReference type="PANTHER" id="PTHR11961">
    <property type="entry name" value="CYTOCHROME C"/>
    <property type="match status" value="1"/>
</dbReference>
<accession>A0ABW4S5D7</accession>
<evidence type="ECO:0000256" key="7">
    <source>
        <dbReference type="SAM" id="SignalP"/>
    </source>
</evidence>
<dbReference type="EMBL" id="JBHUGH010000009">
    <property type="protein sequence ID" value="MFD1912796.1"/>
    <property type="molecule type" value="Genomic_DNA"/>
</dbReference>
<evidence type="ECO:0000313" key="9">
    <source>
        <dbReference type="EMBL" id="MFD1912796.1"/>
    </source>
</evidence>
<keyword evidence="4" id="KW-0249">Electron transport</keyword>
<evidence type="ECO:0000313" key="10">
    <source>
        <dbReference type="Proteomes" id="UP001597353"/>
    </source>
</evidence>
<reference evidence="10" key="1">
    <citation type="journal article" date="2019" name="Int. J. Syst. Evol. Microbiol.">
        <title>The Global Catalogue of Microorganisms (GCM) 10K type strain sequencing project: providing services to taxonomists for standard genome sequencing and annotation.</title>
        <authorList>
            <consortium name="The Broad Institute Genomics Platform"/>
            <consortium name="The Broad Institute Genome Sequencing Center for Infectious Disease"/>
            <person name="Wu L."/>
            <person name="Ma J."/>
        </authorList>
    </citation>
    <scope>NUCLEOTIDE SEQUENCE [LARGE SCALE GENOMIC DNA]</scope>
    <source>
        <strain evidence="10">CGMCC 4.7242</strain>
    </source>
</reference>